<keyword evidence="3" id="KW-1185">Reference proteome</keyword>
<feature type="domain" description="Pseudouridine synthase RsuA/RluA-like" evidence="2">
    <location>
        <begin position="27"/>
        <end position="66"/>
    </location>
</feature>
<evidence type="ECO:0000313" key="3">
    <source>
        <dbReference type="Proteomes" id="UP000887564"/>
    </source>
</evidence>
<dbReference type="GO" id="GO:0009982">
    <property type="term" value="F:pseudouridine synthase activity"/>
    <property type="evidence" value="ECO:0007669"/>
    <property type="project" value="InterPro"/>
</dbReference>
<reference evidence="4" key="1">
    <citation type="submission" date="2022-11" db="UniProtKB">
        <authorList>
            <consortium name="WormBaseParasite"/>
        </authorList>
    </citation>
    <scope>IDENTIFICATION</scope>
</reference>
<sequence>MISNGEEVICEEPIGALVLTMGIQCVRSDGKSARTRFRCLWSDGKTSVVKCVLDTGRTHQIRVHLQYLGMYLGIFVHFMGISLRVSEKSLLEYPGYLS</sequence>
<dbReference type="InterPro" id="IPR050188">
    <property type="entry name" value="RluA_PseudoU_synthase"/>
</dbReference>
<proteinExistence type="predicted"/>
<dbReference type="GO" id="GO:0003723">
    <property type="term" value="F:RNA binding"/>
    <property type="evidence" value="ECO:0007669"/>
    <property type="project" value="InterPro"/>
</dbReference>
<dbReference type="InterPro" id="IPR006145">
    <property type="entry name" value="PsdUridine_synth_RsuA/RluA"/>
</dbReference>
<dbReference type="GO" id="GO:0000455">
    <property type="term" value="P:enzyme-directed rRNA pseudouridine synthesis"/>
    <property type="evidence" value="ECO:0007669"/>
    <property type="project" value="TreeGrafter"/>
</dbReference>
<dbReference type="Gene3D" id="3.30.2350.10">
    <property type="entry name" value="Pseudouridine synthase"/>
    <property type="match status" value="1"/>
</dbReference>
<dbReference type="Pfam" id="PF00849">
    <property type="entry name" value="PseudoU_synth_2"/>
    <property type="match status" value="1"/>
</dbReference>
<dbReference type="WBParaSite" id="PEQ_0000824901-mRNA-1">
    <property type="protein sequence ID" value="PEQ_0000824901-mRNA-1"/>
    <property type="gene ID" value="PEQ_0000824901"/>
</dbReference>
<keyword evidence="1" id="KW-0472">Membrane</keyword>
<dbReference type="PANTHER" id="PTHR21600">
    <property type="entry name" value="MITOCHONDRIAL RNA PSEUDOURIDINE SYNTHASE"/>
    <property type="match status" value="1"/>
</dbReference>
<keyword evidence="1" id="KW-1133">Transmembrane helix</keyword>
<evidence type="ECO:0000256" key="1">
    <source>
        <dbReference type="SAM" id="Phobius"/>
    </source>
</evidence>
<accession>A0A914RP18</accession>
<dbReference type="InterPro" id="IPR020103">
    <property type="entry name" value="PsdUridine_synth_cat_dom_sf"/>
</dbReference>
<dbReference type="Proteomes" id="UP000887564">
    <property type="component" value="Unplaced"/>
</dbReference>
<keyword evidence="1" id="KW-0812">Transmembrane</keyword>
<dbReference type="AlphaFoldDB" id="A0A914RP18"/>
<dbReference type="PANTHER" id="PTHR21600:SF40">
    <property type="entry name" value="PSEUDOURIDYLATE SYNTHASE RPUSD2"/>
    <property type="match status" value="1"/>
</dbReference>
<dbReference type="SUPFAM" id="SSF55120">
    <property type="entry name" value="Pseudouridine synthase"/>
    <property type="match status" value="1"/>
</dbReference>
<protein>
    <submittedName>
        <fullName evidence="4">Pseudouridine synthase RsuA/RluA-like domain-containing protein</fullName>
    </submittedName>
</protein>
<organism evidence="3 4">
    <name type="scientific">Parascaris equorum</name>
    <name type="common">Equine roundworm</name>
    <dbReference type="NCBI Taxonomy" id="6256"/>
    <lineage>
        <taxon>Eukaryota</taxon>
        <taxon>Metazoa</taxon>
        <taxon>Ecdysozoa</taxon>
        <taxon>Nematoda</taxon>
        <taxon>Chromadorea</taxon>
        <taxon>Rhabditida</taxon>
        <taxon>Spirurina</taxon>
        <taxon>Ascaridomorpha</taxon>
        <taxon>Ascaridoidea</taxon>
        <taxon>Ascarididae</taxon>
        <taxon>Parascaris</taxon>
    </lineage>
</organism>
<name>A0A914RP18_PAREQ</name>
<feature type="transmembrane region" description="Helical" evidence="1">
    <location>
        <begin position="67"/>
        <end position="85"/>
    </location>
</feature>
<evidence type="ECO:0000259" key="2">
    <source>
        <dbReference type="Pfam" id="PF00849"/>
    </source>
</evidence>
<evidence type="ECO:0000313" key="4">
    <source>
        <dbReference type="WBParaSite" id="PEQ_0000824901-mRNA-1"/>
    </source>
</evidence>